<dbReference type="Gene3D" id="3.30.559.30">
    <property type="entry name" value="Nonribosomal peptide synthetase, condensation domain"/>
    <property type="match status" value="1"/>
</dbReference>
<dbReference type="Proteomes" id="UP001205185">
    <property type="component" value="Unassembled WGS sequence"/>
</dbReference>
<dbReference type="Gene3D" id="3.30.559.10">
    <property type="entry name" value="Chloramphenicol acetyltransferase-like domain"/>
    <property type="match status" value="1"/>
</dbReference>
<dbReference type="InterPro" id="IPR001242">
    <property type="entry name" value="Condensation_dom"/>
</dbReference>
<dbReference type="SUPFAM" id="SSF56801">
    <property type="entry name" value="Acetyl-CoA synthetase-like"/>
    <property type="match status" value="1"/>
</dbReference>
<dbReference type="CDD" id="cd17643">
    <property type="entry name" value="A_NRPS_Cytc1-like"/>
    <property type="match status" value="1"/>
</dbReference>
<dbReference type="Pfam" id="PF13193">
    <property type="entry name" value="AMP-binding_C"/>
    <property type="match status" value="1"/>
</dbReference>
<keyword evidence="5" id="KW-1185">Reference proteome</keyword>
<dbReference type="RefSeq" id="WP_253884941.1">
    <property type="nucleotide sequence ID" value="NZ_BAAAVB010000026.1"/>
</dbReference>
<comment type="caution">
    <text evidence="4">The sequence shown here is derived from an EMBL/GenBank/DDBJ whole genome shotgun (WGS) entry which is preliminary data.</text>
</comment>
<reference evidence="4 5" key="1">
    <citation type="submission" date="2022-06" db="EMBL/GenBank/DDBJ databases">
        <title>Genomic Encyclopedia of Archaeal and Bacterial Type Strains, Phase II (KMG-II): from individual species to whole genera.</title>
        <authorList>
            <person name="Goeker M."/>
        </authorList>
    </citation>
    <scope>NUCLEOTIDE SEQUENCE [LARGE SCALE GENOMIC DNA]</scope>
    <source>
        <strain evidence="4 5">DSM 44255</strain>
    </source>
</reference>
<accession>A0ABT1I5W6</accession>
<sequence>MSGLLHELFAAAAAKWPDAVAVSDARRSLTYAELDTAANRLANRLAASGAGPETLVALSARRSVDLLVGVLGVLKAGAGYLPLDPRHPRARSRDAVLDSGARLVLADEDPGYGPAWVPLDPAAWADEPGTAPRTAAGEDNVAYVIYTSGSTGRPKGVVVSHRNVVRLFEVTEAAFGFGPDQVWTMFHSIAFDFSVWEIWGALLHGGQVVVVEHDISRDPAAFLDLLRAKGVTSLSQTPSAFRRLAAAAEEAGYPELPLRFVVFGGEKLEPSALRRWVEHYGVDAPRLVNMYGITETTVHVTIRDLTHADLAGTRSPIGVALPDLTTRLLDADLGPARRGELYVGGSGVARGYLNRPSLTASRFVPDPDGPPGSRRYRSGDLAEIADDGELLFHGREDGQVQLRGFRIETGEVEAAVLAHPGVREAVVLLREDDPEHPRLVCYHVPPAGSPPATDLRATVVDRLPEYMVPSAFVAVDELPMTVNGKLDRAALPAPVTERSTVDISGGTPAQRLAAIWADLLGVPSVGPEDNFFAIGGDSILVIPMVAEAAEAGLRFSVAEVFANPTVNGLLAAASPAPQEVEVALPWGDLSEGAPEDVVEVYPASSMQQGIIFHSKVSRDPRLYHDLLSVRLRGRLDLAALNTALNAVVAGHEVLRTSFDLGTHREVVQQVHESAPVEVVEVPDGDLRAWWAEQSGTPFDLTAAPLIRGHVMNHGDGEFTVMISTHHAVLDGWSFALVAQELITRYADALAGRASSVAPSPRYREFVVLDRLAGKDERSAAFWADLLDGVEQPRLDPPDPAAAKPGVDPDVVLTLPDAVVTGARELAGSTGVPLKSVYLAAHLAALGRLTDRKEVVSGLVVNGRPETPGAERTLGLFLNSVPVRVDLAGLSWPELVRQCFTAERDLFAHRRFPLAKMRKPGGGAPFGVLFNFTAFHALDSLSALDGVVPVRWWLSDRNDFGLSVEVGQVTAGSAWELTARVDPRHTTVAFGRRLAEEIVACLTEAVAS</sequence>
<dbReference type="InterPro" id="IPR000873">
    <property type="entry name" value="AMP-dep_synth/lig_dom"/>
</dbReference>
<dbReference type="Gene3D" id="3.40.50.12780">
    <property type="entry name" value="N-terminal domain of ligase-like"/>
    <property type="match status" value="1"/>
</dbReference>
<dbReference type="PROSITE" id="PS50075">
    <property type="entry name" value="CARRIER"/>
    <property type="match status" value="1"/>
</dbReference>
<dbReference type="InterPro" id="IPR009081">
    <property type="entry name" value="PP-bd_ACP"/>
</dbReference>
<gene>
    <name evidence="4" type="ORF">LV75_000499</name>
</gene>
<dbReference type="NCBIfam" id="TIGR01733">
    <property type="entry name" value="AA-adenyl-dom"/>
    <property type="match status" value="1"/>
</dbReference>
<dbReference type="InterPro" id="IPR020845">
    <property type="entry name" value="AMP-binding_CS"/>
</dbReference>
<dbReference type="PANTHER" id="PTHR45527">
    <property type="entry name" value="NONRIBOSOMAL PEPTIDE SYNTHETASE"/>
    <property type="match status" value="1"/>
</dbReference>
<evidence type="ECO:0000313" key="4">
    <source>
        <dbReference type="EMBL" id="MCP2268017.1"/>
    </source>
</evidence>
<dbReference type="Gene3D" id="1.10.1200.10">
    <property type="entry name" value="ACP-like"/>
    <property type="match status" value="1"/>
</dbReference>
<dbReference type="SUPFAM" id="SSF47336">
    <property type="entry name" value="ACP-like"/>
    <property type="match status" value="1"/>
</dbReference>
<dbReference type="InterPro" id="IPR010071">
    <property type="entry name" value="AA_adenyl_dom"/>
</dbReference>
<dbReference type="PROSITE" id="PS00455">
    <property type="entry name" value="AMP_BINDING"/>
    <property type="match status" value="1"/>
</dbReference>
<dbReference type="InterPro" id="IPR045851">
    <property type="entry name" value="AMP-bd_C_sf"/>
</dbReference>
<feature type="domain" description="Carrier" evidence="3">
    <location>
        <begin position="503"/>
        <end position="577"/>
    </location>
</feature>
<dbReference type="Pfam" id="PF00668">
    <property type="entry name" value="Condensation"/>
    <property type="match status" value="1"/>
</dbReference>
<dbReference type="InterPro" id="IPR042099">
    <property type="entry name" value="ANL_N_sf"/>
</dbReference>
<evidence type="ECO:0000313" key="5">
    <source>
        <dbReference type="Proteomes" id="UP001205185"/>
    </source>
</evidence>
<dbReference type="InterPro" id="IPR023213">
    <property type="entry name" value="CAT-like_dom_sf"/>
</dbReference>
<evidence type="ECO:0000256" key="2">
    <source>
        <dbReference type="SAM" id="MobiDB-lite"/>
    </source>
</evidence>
<dbReference type="Pfam" id="PF00550">
    <property type="entry name" value="PP-binding"/>
    <property type="match status" value="1"/>
</dbReference>
<protein>
    <submittedName>
        <fullName evidence="4">Amino acid adenylation domain-containing protein</fullName>
    </submittedName>
</protein>
<dbReference type="Pfam" id="PF00501">
    <property type="entry name" value="AMP-binding"/>
    <property type="match status" value="1"/>
</dbReference>
<comment type="cofactor">
    <cofactor evidence="1">
        <name>pantetheine 4'-phosphate</name>
        <dbReference type="ChEBI" id="CHEBI:47942"/>
    </cofactor>
</comment>
<dbReference type="InterPro" id="IPR036736">
    <property type="entry name" value="ACP-like_sf"/>
</dbReference>
<evidence type="ECO:0000256" key="1">
    <source>
        <dbReference type="ARBA" id="ARBA00001957"/>
    </source>
</evidence>
<name>A0ABT1I5W6_9PSEU</name>
<dbReference type="Gene3D" id="3.30.300.30">
    <property type="match status" value="1"/>
</dbReference>
<dbReference type="InterPro" id="IPR025110">
    <property type="entry name" value="AMP-bd_C"/>
</dbReference>
<dbReference type="PANTHER" id="PTHR45527:SF1">
    <property type="entry name" value="FATTY ACID SYNTHASE"/>
    <property type="match status" value="1"/>
</dbReference>
<evidence type="ECO:0000259" key="3">
    <source>
        <dbReference type="PROSITE" id="PS50075"/>
    </source>
</evidence>
<organism evidence="4 5">
    <name type="scientific">Actinokineospora diospyrosa</name>
    <dbReference type="NCBI Taxonomy" id="103728"/>
    <lineage>
        <taxon>Bacteria</taxon>
        <taxon>Bacillati</taxon>
        <taxon>Actinomycetota</taxon>
        <taxon>Actinomycetes</taxon>
        <taxon>Pseudonocardiales</taxon>
        <taxon>Pseudonocardiaceae</taxon>
        <taxon>Actinokineospora</taxon>
    </lineage>
</organism>
<feature type="region of interest" description="Disordered" evidence="2">
    <location>
        <begin position="359"/>
        <end position="378"/>
    </location>
</feature>
<dbReference type="EMBL" id="JAMTCO010000001">
    <property type="protein sequence ID" value="MCP2268017.1"/>
    <property type="molecule type" value="Genomic_DNA"/>
</dbReference>
<dbReference type="SUPFAM" id="SSF52777">
    <property type="entry name" value="CoA-dependent acyltransferases"/>
    <property type="match status" value="2"/>
</dbReference>
<proteinExistence type="predicted"/>